<dbReference type="PANTHER" id="PTHR31672">
    <property type="entry name" value="BNACNNG10540D PROTEIN"/>
    <property type="match status" value="1"/>
</dbReference>
<evidence type="ECO:0000313" key="4">
    <source>
        <dbReference type="Proteomes" id="UP001157418"/>
    </source>
</evidence>
<dbReference type="Proteomes" id="UP001157418">
    <property type="component" value="Unassembled WGS sequence"/>
</dbReference>
<dbReference type="InterPro" id="IPR001810">
    <property type="entry name" value="F-box_dom"/>
</dbReference>
<feature type="compositionally biased region" description="Basic and acidic residues" evidence="1">
    <location>
        <begin position="113"/>
        <end position="124"/>
    </location>
</feature>
<evidence type="ECO:0000259" key="2">
    <source>
        <dbReference type="PROSITE" id="PS50181"/>
    </source>
</evidence>
<dbReference type="EMBL" id="CAKMRJ010003395">
    <property type="protein sequence ID" value="CAH1434291.1"/>
    <property type="molecule type" value="Genomic_DNA"/>
</dbReference>
<dbReference type="SMART" id="SM00256">
    <property type="entry name" value="FBOX"/>
    <property type="match status" value="1"/>
</dbReference>
<dbReference type="AlphaFoldDB" id="A0AAU9N8M6"/>
<sequence>MMQKHTSASCDSKIASMLKLASIGDGATENNIFLINGIGKQICSKSPNPCAPLSLIIKVNLFVISTVYTGNSKPFQDPENSRGVAAGHLSAGDLTKSCCHRLLLSSNPNIHTLSREEHRRKNETKMVSPRSRHPTTMENLPGEVLSDIFIRLLAKQLAQMRCVCKDWNALLSESSFVKSHLHRSMHINQKILTFFGVRADCTSFTASPFRSPAIELDNFFKFPVNLESQPARCFGNVVGCVKGLICFKYESGDDYIVCIQNHSLSAFLTLPPCSMGSSSESRNINFRFGYDPKTDDYKVVKLTELFNPRRMAPVEVYSVRKGKGSWELVSQRIPSHLQCIKDQDLVCVDGHEGHLHWICYTYIGVKLTESILAFDLGSERFKEIPFPDSLIPCCFGERLNVVGVLGGKVCVMSRVGGIDCEVWVKDEYSWVKLHVFSGFSGGDQIFPCGFTSNNQFLFRSMNELDRYGLYDPVTAKSKSFKIRRGSVGCKIVEYVDSLVWIAPANKLNN</sequence>
<proteinExistence type="predicted"/>
<dbReference type="PROSITE" id="PS50181">
    <property type="entry name" value="FBOX"/>
    <property type="match status" value="1"/>
</dbReference>
<feature type="domain" description="F-box" evidence="2">
    <location>
        <begin position="134"/>
        <end position="180"/>
    </location>
</feature>
<dbReference type="Pfam" id="PF12937">
    <property type="entry name" value="F-box-like"/>
    <property type="match status" value="1"/>
</dbReference>
<keyword evidence="4" id="KW-1185">Reference proteome</keyword>
<feature type="region of interest" description="Disordered" evidence="1">
    <location>
        <begin position="113"/>
        <end position="137"/>
    </location>
</feature>
<dbReference type="InterPro" id="IPR050796">
    <property type="entry name" value="SCF_F-box_component"/>
</dbReference>
<dbReference type="InterPro" id="IPR013187">
    <property type="entry name" value="F-box-assoc_dom_typ3"/>
</dbReference>
<gene>
    <name evidence="3" type="ORF">LVIROSA_LOCUS20818</name>
</gene>
<dbReference type="SUPFAM" id="SSF81383">
    <property type="entry name" value="F-box domain"/>
    <property type="match status" value="1"/>
</dbReference>
<dbReference type="PANTHER" id="PTHR31672:SF13">
    <property type="entry name" value="F-BOX PROTEIN CPR30-LIKE"/>
    <property type="match status" value="1"/>
</dbReference>
<dbReference type="Gene3D" id="1.20.1280.50">
    <property type="match status" value="1"/>
</dbReference>
<protein>
    <recommendedName>
        <fullName evidence="2">F-box domain-containing protein</fullName>
    </recommendedName>
</protein>
<dbReference type="InterPro" id="IPR017451">
    <property type="entry name" value="F-box-assoc_interact_dom"/>
</dbReference>
<accession>A0AAU9N8M6</accession>
<name>A0AAU9N8M6_9ASTR</name>
<evidence type="ECO:0000256" key="1">
    <source>
        <dbReference type="SAM" id="MobiDB-lite"/>
    </source>
</evidence>
<comment type="caution">
    <text evidence="3">The sequence shown here is derived from an EMBL/GenBank/DDBJ whole genome shotgun (WGS) entry which is preliminary data.</text>
</comment>
<dbReference type="NCBIfam" id="TIGR01640">
    <property type="entry name" value="F_box_assoc_1"/>
    <property type="match status" value="1"/>
</dbReference>
<organism evidence="3 4">
    <name type="scientific">Lactuca virosa</name>
    <dbReference type="NCBI Taxonomy" id="75947"/>
    <lineage>
        <taxon>Eukaryota</taxon>
        <taxon>Viridiplantae</taxon>
        <taxon>Streptophyta</taxon>
        <taxon>Embryophyta</taxon>
        <taxon>Tracheophyta</taxon>
        <taxon>Spermatophyta</taxon>
        <taxon>Magnoliopsida</taxon>
        <taxon>eudicotyledons</taxon>
        <taxon>Gunneridae</taxon>
        <taxon>Pentapetalae</taxon>
        <taxon>asterids</taxon>
        <taxon>campanulids</taxon>
        <taxon>Asterales</taxon>
        <taxon>Asteraceae</taxon>
        <taxon>Cichorioideae</taxon>
        <taxon>Cichorieae</taxon>
        <taxon>Lactucinae</taxon>
        <taxon>Lactuca</taxon>
    </lineage>
</organism>
<dbReference type="InterPro" id="IPR036047">
    <property type="entry name" value="F-box-like_dom_sf"/>
</dbReference>
<dbReference type="Pfam" id="PF08268">
    <property type="entry name" value="FBA_3"/>
    <property type="match status" value="1"/>
</dbReference>
<evidence type="ECO:0000313" key="3">
    <source>
        <dbReference type="EMBL" id="CAH1434291.1"/>
    </source>
</evidence>
<reference evidence="3 4" key="1">
    <citation type="submission" date="2022-01" db="EMBL/GenBank/DDBJ databases">
        <authorList>
            <person name="Xiong W."/>
            <person name="Schranz E."/>
        </authorList>
    </citation>
    <scope>NUCLEOTIDE SEQUENCE [LARGE SCALE GENOMIC DNA]</scope>
</reference>